<keyword evidence="2" id="KW-0812">Transmembrane</keyword>
<keyword evidence="2" id="KW-1133">Transmembrane helix</keyword>
<evidence type="ECO:0000313" key="3">
    <source>
        <dbReference type="EMBL" id="KAK8373620.1"/>
    </source>
</evidence>
<keyword evidence="2" id="KW-0472">Membrane</keyword>
<sequence length="139" mass="15106">MPLSITSHHHLSPTINMYSKEGAGDSGPDRHHTGDYLAPLASVDLSRVNTPGGSPSHDPAITPPLRTPIGSPRRTKGYSEPFNEGPPDRYCLVGNLTTHIVWSILVEVVVFVVTVVLVMVDSSDWPEVFLWIASVVILN</sequence>
<dbReference type="Proteomes" id="UP001487740">
    <property type="component" value="Unassembled WGS sequence"/>
</dbReference>
<keyword evidence="4" id="KW-1185">Reference proteome</keyword>
<accession>A0AAW0SFK9</accession>
<feature type="region of interest" description="Disordered" evidence="1">
    <location>
        <begin position="15"/>
        <end position="82"/>
    </location>
</feature>
<gene>
    <name evidence="3" type="ORF">O3P69_014547</name>
</gene>
<feature type="transmembrane region" description="Helical" evidence="2">
    <location>
        <begin position="99"/>
        <end position="120"/>
    </location>
</feature>
<feature type="non-terminal residue" evidence="3">
    <location>
        <position position="139"/>
    </location>
</feature>
<dbReference type="EMBL" id="JARAKH010001061">
    <property type="protein sequence ID" value="KAK8373620.1"/>
    <property type="molecule type" value="Genomic_DNA"/>
</dbReference>
<evidence type="ECO:0000313" key="4">
    <source>
        <dbReference type="Proteomes" id="UP001487740"/>
    </source>
</evidence>
<reference evidence="3 4" key="1">
    <citation type="submission" date="2023-03" db="EMBL/GenBank/DDBJ databases">
        <title>High-quality genome of Scylla paramamosain provides insights in environmental adaptation.</title>
        <authorList>
            <person name="Zhang L."/>
        </authorList>
    </citation>
    <scope>NUCLEOTIDE SEQUENCE [LARGE SCALE GENOMIC DNA]</scope>
    <source>
        <strain evidence="3">LZ_2023a</strain>
        <tissue evidence="3">Muscle</tissue>
    </source>
</reference>
<evidence type="ECO:0000256" key="2">
    <source>
        <dbReference type="SAM" id="Phobius"/>
    </source>
</evidence>
<dbReference type="AlphaFoldDB" id="A0AAW0SFK9"/>
<evidence type="ECO:0000256" key="1">
    <source>
        <dbReference type="SAM" id="MobiDB-lite"/>
    </source>
</evidence>
<protein>
    <submittedName>
        <fullName evidence="3">Uncharacterized protein</fullName>
    </submittedName>
</protein>
<proteinExistence type="predicted"/>
<name>A0AAW0SFK9_SCYPA</name>
<organism evidence="3 4">
    <name type="scientific">Scylla paramamosain</name>
    <name type="common">Mud crab</name>
    <dbReference type="NCBI Taxonomy" id="85552"/>
    <lineage>
        <taxon>Eukaryota</taxon>
        <taxon>Metazoa</taxon>
        <taxon>Ecdysozoa</taxon>
        <taxon>Arthropoda</taxon>
        <taxon>Crustacea</taxon>
        <taxon>Multicrustacea</taxon>
        <taxon>Malacostraca</taxon>
        <taxon>Eumalacostraca</taxon>
        <taxon>Eucarida</taxon>
        <taxon>Decapoda</taxon>
        <taxon>Pleocyemata</taxon>
        <taxon>Brachyura</taxon>
        <taxon>Eubrachyura</taxon>
        <taxon>Portunoidea</taxon>
        <taxon>Portunidae</taxon>
        <taxon>Portuninae</taxon>
        <taxon>Scylla</taxon>
    </lineage>
</organism>
<comment type="caution">
    <text evidence="3">The sequence shown here is derived from an EMBL/GenBank/DDBJ whole genome shotgun (WGS) entry which is preliminary data.</text>
</comment>